<name>A0ABY7WGH4_9SPHI</name>
<dbReference type="PIRSF" id="PIRSF028188">
    <property type="entry name" value="Amdntrnsf_FN0238"/>
    <property type="match status" value="1"/>
</dbReference>
<dbReference type="PANTHER" id="PTHR43224">
    <property type="entry name" value="AMIDINOTRANSFERASE"/>
    <property type="match status" value="1"/>
</dbReference>
<proteinExistence type="predicted"/>
<keyword evidence="2" id="KW-1185">Reference proteome</keyword>
<dbReference type="PANTHER" id="PTHR43224:SF1">
    <property type="entry name" value="AMIDINOTRANSFERASE"/>
    <property type="match status" value="1"/>
</dbReference>
<dbReference type="Gene3D" id="3.75.10.10">
    <property type="entry name" value="L-arginine/glycine Amidinotransferase, Chain A"/>
    <property type="match status" value="1"/>
</dbReference>
<organism evidence="1 2">
    <name type="scientific">Sphingobacterium oryzagri</name>
    <dbReference type="NCBI Taxonomy" id="3025669"/>
    <lineage>
        <taxon>Bacteria</taxon>
        <taxon>Pseudomonadati</taxon>
        <taxon>Bacteroidota</taxon>
        <taxon>Sphingobacteriia</taxon>
        <taxon>Sphingobacteriales</taxon>
        <taxon>Sphingobacteriaceae</taxon>
        <taxon>Sphingobacterium</taxon>
    </lineage>
</organism>
<dbReference type="Proteomes" id="UP001221558">
    <property type="component" value="Chromosome"/>
</dbReference>
<evidence type="ECO:0000313" key="1">
    <source>
        <dbReference type="EMBL" id="WDF68721.1"/>
    </source>
</evidence>
<dbReference type="SUPFAM" id="SSF55909">
    <property type="entry name" value="Pentein"/>
    <property type="match status" value="1"/>
</dbReference>
<dbReference type="InterPro" id="IPR014541">
    <property type="entry name" value="Amdntrnsf_FN0238"/>
</dbReference>
<protein>
    <submittedName>
        <fullName evidence="1">Arginine deiminase-related protein</fullName>
    </submittedName>
</protein>
<dbReference type="Pfam" id="PF19420">
    <property type="entry name" value="DDAH_eukar"/>
    <property type="match status" value="1"/>
</dbReference>
<dbReference type="NCBIfam" id="NF046062">
    <property type="entry name" value="citrull_CtlX"/>
    <property type="match status" value="1"/>
</dbReference>
<reference evidence="1 2" key="1">
    <citation type="submission" date="2023-02" db="EMBL/GenBank/DDBJ databases">
        <title>Genome sequence of Sphingobacterium sp. KACC 22765.</title>
        <authorList>
            <person name="Kim S."/>
            <person name="Heo J."/>
            <person name="Kwon S.-W."/>
        </authorList>
    </citation>
    <scope>NUCLEOTIDE SEQUENCE [LARGE SCALE GENOMIC DNA]</scope>
    <source>
        <strain evidence="1 2">KACC 22765</strain>
    </source>
</reference>
<dbReference type="EMBL" id="CP117880">
    <property type="protein sequence ID" value="WDF68721.1"/>
    <property type="molecule type" value="Genomic_DNA"/>
</dbReference>
<dbReference type="RefSeq" id="WP_274267452.1">
    <property type="nucleotide sequence ID" value="NZ_CP117880.1"/>
</dbReference>
<evidence type="ECO:0000313" key="2">
    <source>
        <dbReference type="Proteomes" id="UP001221558"/>
    </source>
</evidence>
<sequence>MKQTTDTLMLVRPSDFRKNEETAINNFFQEELSLDDASARAKSEFDAFVKQLTDHKINALVLQDEGHFDTPDSIFPNNCISFHKRTAVVYPMFAVNRRRERQLDYLRALANWGLIYDDVIDYTSHEAEERFLEGTGSLILDRVNHIAYCSLSARADAGLVHEFCLDMGYEPHIFEAFQTVDGLRKPIYHTNVMMSVGTKFAVVCLDSIDSGHFRQLLVDRLVQSGKTIVEISEEQMQHFAGNILEVRATDGTAYIVMSSQAYLAFTPAQRQSLESWAKILHAPLDTIETGGGGSARCMLAEVFY</sequence>
<accession>A0ABY7WGH4</accession>
<gene>
    <name evidence="1" type="ORF">PQ465_20800</name>
</gene>